<name>C4XKR7_SOLM1</name>
<dbReference type="EMBL" id="AP010904">
    <property type="protein sequence ID" value="BAH74456.1"/>
    <property type="molecule type" value="Genomic_DNA"/>
</dbReference>
<reference evidence="1 2" key="1">
    <citation type="journal article" date="2009" name="Genome Res.">
        <title>Whole genome sequence of Desulfovibrio magneticus strain RS-1 revealed common gene clusters in magnetotactic bacteria.</title>
        <authorList>
            <person name="Nakazawa H."/>
            <person name="Arakaki A."/>
            <person name="Narita-Yamada S."/>
            <person name="Yashiro I."/>
            <person name="Jinno K."/>
            <person name="Aoki N."/>
            <person name="Tsuruyama A."/>
            <person name="Okamura Y."/>
            <person name="Tanikawa S."/>
            <person name="Fujita N."/>
            <person name="Takeyama H."/>
            <person name="Matsunaga T."/>
        </authorList>
    </citation>
    <scope>NUCLEOTIDE SEQUENCE [LARGE SCALE GENOMIC DNA]</scope>
    <source>
        <strain evidence="2">ATCC 700980 / DSM 13731 / RS-1</strain>
    </source>
</reference>
<organism evidence="1 2">
    <name type="scientific">Solidesulfovibrio magneticus (strain ATCC 700980 / DSM 13731 / RS-1)</name>
    <name type="common">Desulfovibrio magneticus</name>
    <dbReference type="NCBI Taxonomy" id="573370"/>
    <lineage>
        <taxon>Bacteria</taxon>
        <taxon>Pseudomonadati</taxon>
        <taxon>Thermodesulfobacteriota</taxon>
        <taxon>Desulfovibrionia</taxon>
        <taxon>Desulfovibrionales</taxon>
        <taxon>Desulfovibrionaceae</taxon>
        <taxon>Solidesulfovibrio</taxon>
    </lineage>
</organism>
<gene>
    <name evidence="1" type="ordered locus">DMR_09650</name>
</gene>
<dbReference type="Proteomes" id="UP000009071">
    <property type="component" value="Chromosome"/>
</dbReference>
<evidence type="ECO:0000313" key="1">
    <source>
        <dbReference type="EMBL" id="BAH74456.1"/>
    </source>
</evidence>
<protein>
    <submittedName>
        <fullName evidence="1">Uncharacterized protein</fullName>
    </submittedName>
</protein>
<dbReference type="AlphaFoldDB" id="C4XKR7"/>
<sequence length="67" mass="7652">MFAPKKTVTLPTFEKSSLLEPLIFKPRWRAGWLLGSKKMVSNGRILPFFRPVPCYCPVKRSVSVQEG</sequence>
<accession>C4XKR7</accession>
<evidence type="ECO:0000313" key="2">
    <source>
        <dbReference type="Proteomes" id="UP000009071"/>
    </source>
</evidence>
<dbReference type="HOGENOM" id="CLU_2805477_0_0_7"/>
<dbReference type="KEGG" id="dma:DMR_09650"/>
<keyword evidence="2" id="KW-1185">Reference proteome</keyword>
<proteinExistence type="predicted"/>